<protein>
    <recommendedName>
        <fullName evidence="3">NAD(P)H-binding protein</fullName>
    </recommendedName>
</protein>
<evidence type="ECO:0008006" key="3">
    <source>
        <dbReference type="Google" id="ProtNLM"/>
    </source>
</evidence>
<dbReference type="InterPro" id="IPR036291">
    <property type="entry name" value="NAD(P)-bd_dom_sf"/>
</dbReference>
<proteinExistence type="predicted"/>
<evidence type="ECO:0000313" key="2">
    <source>
        <dbReference type="Proteomes" id="UP000502996"/>
    </source>
</evidence>
<reference evidence="1 2" key="1">
    <citation type="submission" date="2020-02" db="EMBL/GenBank/DDBJ databases">
        <title>Full genome sequence of Nocardioides sp. R-3366.</title>
        <authorList>
            <person name="Im W.-T."/>
        </authorList>
    </citation>
    <scope>NUCLEOTIDE SEQUENCE [LARGE SCALE GENOMIC DNA]</scope>
    <source>
        <strain evidence="1 2">R-3366</strain>
    </source>
</reference>
<dbReference type="SUPFAM" id="SSF51735">
    <property type="entry name" value="NAD(P)-binding Rossmann-fold domains"/>
    <property type="match status" value="1"/>
</dbReference>
<dbReference type="Proteomes" id="UP000502996">
    <property type="component" value="Chromosome"/>
</dbReference>
<name>A0A6G6WJV8_9ACTN</name>
<dbReference type="EMBL" id="CP049257">
    <property type="protein sequence ID" value="QIG45486.1"/>
    <property type="molecule type" value="Genomic_DNA"/>
</dbReference>
<dbReference type="Gene3D" id="3.40.50.720">
    <property type="entry name" value="NAD(P)-binding Rossmann-like Domain"/>
    <property type="match status" value="1"/>
</dbReference>
<dbReference type="KEGG" id="nano:G5V58_24510"/>
<dbReference type="RefSeq" id="WP_165238111.1">
    <property type="nucleotide sequence ID" value="NZ_CP049257.1"/>
</dbReference>
<organism evidence="1 2">
    <name type="scientific">Nocardioides anomalus</name>
    <dbReference type="NCBI Taxonomy" id="2712223"/>
    <lineage>
        <taxon>Bacteria</taxon>
        <taxon>Bacillati</taxon>
        <taxon>Actinomycetota</taxon>
        <taxon>Actinomycetes</taxon>
        <taxon>Propionibacteriales</taxon>
        <taxon>Nocardioidaceae</taxon>
        <taxon>Nocardioides</taxon>
    </lineage>
</organism>
<gene>
    <name evidence="1" type="ORF">G5V58_24510</name>
</gene>
<evidence type="ECO:0000313" key="1">
    <source>
        <dbReference type="EMBL" id="QIG45486.1"/>
    </source>
</evidence>
<sequence length="255" mass="27174">MRIAIAGATGLIGSRLTALARAEGHDVVEIARETGFDLMAPDLEPVVEALAGVESVVDVTSTGAVLDEYESRRIFETVATHLGEAGTAAGVRRSVVLSIVGVDGATDYGYYRAKVWHETATRAHAPGARVLRATQFHDFARQMVEWNRDGDTTHVIDVPTQPVDTGEIVRLLLDLATGAVDHDVELAGPQEERLVDLAERYAAHAGLDLRVVPEQAPASLAAGAMLPGEGALRRGPDWATWLAAQPTSQPTTVRS</sequence>
<dbReference type="AlphaFoldDB" id="A0A6G6WJV8"/>
<keyword evidence="2" id="KW-1185">Reference proteome</keyword>
<accession>A0A6G6WJV8</accession>